<dbReference type="OrthoDB" id="62853at2759"/>
<feature type="compositionally biased region" description="Acidic residues" evidence="1">
    <location>
        <begin position="242"/>
        <end position="258"/>
    </location>
</feature>
<dbReference type="KEGG" id="vpo:Kpol_1073p25"/>
<dbReference type="FunCoup" id="A7TPT6">
    <property type="interactions" value="153"/>
</dbReference>
<evidence type="ECO:0000259" key="2">
    <source>
        <dbReference type="SMART" id="SM00293"/>
    </source>
</evidence>
<dbReference type="InParanoid" id="A7TPT6"/>
<dbReference type="Pfam" id="PF00855">
    <property type="entry name" value="PWWP"/>
    <property type="match status" value="1"/>
</dbReference>
<dbReference type="PhylomeDB" id="A7TPT6"/>
<evidence type="ECO:0000313" key="4">
    <source>
        <dbReference type="Proteomes" id="UP000000267"/>
    </source>
</evidence>
<sequence length="470" mass="54158">MTSEVIYQPTDLVLAKVKGFPAWPALIIPVEIIPDNVLKDKFKGPHGSKAKQIDQDKVDENEDDSLENDEDEVSEEIDDNNSDKFIIYSDMLKFRKNDVIKSHYCVKFLCDDSYIWVKPSDIQPLSVEECKGWLKTANKKKVNKKLIPAYEMASKGSNGIDIWDFVEYGSYGKPDEEEYVEDDYEDEETNTKTRKRSSRKAEAPTRTSARQSEKRKREEEKMPKRSTRATRSKRTKVKELADDQLSEIEAEEEENSFIEEEKITTQKTTSRKGKAKSKGKPSTKATKSITTIPKIEKYQYEDDVDWNVVGLGPQDLSLKSHTNRLVNKLAQKKNQETHSETKLDIMDKLTGVNKLIVDLLIPDPNNLDKGSSDIKEDYEVVLDELELALQYNGSNDEFITIFQSNSELLINFRIMINLKYSLLKEWNILDGFQSLFSEIYQSELIPDESKWSIKAIEEPEKNSNEEKQSE</sequence>
<dbReference type="STRING" id="436907.A7TPT6"/>
<dbReference type="GO" id="GO:0006338">
    <property type="term" value="P:chromatin remodeling"/>
    <property type="evidence" value="ECO:0007669"/>
    <property type="project" value="EnsemblFungi"/>
</dbReference>
<feature type="region of interest" description="Disordered" evidence="1">
    <location>
        <begin position="178"/>
        <end position="285"/>
    </location>
</feature>
<feature type="compositionally biased region" description="Acidic residues" evidence="1">
    <location>
        <begin position="59"/>
        <end position="75"/>
    </location>
</feature>
<dbReference type="Proteomes" id="UP000000267">
    <property type="component" value="Unassembled WGS sequence"/>
</dbReference>
<dbReference type="SMART" id="SM00293">
    <property type="entry name" value="PWWP"/>
    <property type="match status" value="1"/>
</dbReference>
<reference evidence="3 4" key="1">
    <citation type="journal article" date="2007" name="Proc. Natl. Acad. Sci. U.S.A.">
        <title>Independent sorting-out of thousands of duplicated gene pairs in two yeast species descended from a whole-genome duplication.</title>
        <authorList>
            <person name="Scannell D.R."/>
            <person name="Frank A.C."/>
            <person name="Conant G.C."/>
            <person name="Byrne K.P."/>
            <person name="Woolfit M."/>
            <person name="Wolfe K.H."/>
        </authorList>
    </citation>
    <scope>NUCLEOTIDE SEQUENCE [LARGE SCALE GENOMIC DNA]</scope>
    <source>
        <strain evidence="4">ATCC 22028 / DSM 70294 / BCRC 21397 / CBS 2163 / NBRC 10782 / NRRL Y-8283 / UCD 57-17</strain>
    </source>
</reference>
<feature type="compositionally biased region" description="Basic residues" evidence="1">
    <location>
        <begin position="269"/>
        <end position="281"/>
    </location>
</feature>
<proteinExistence type="predicted"/>
<dbReference type="InterPro" id="IPR000313">
    <property type="entry name" value="PWWP_dom"/>
</dbReference>
<evidence type="ECO:0000256" key="1">
    <source>
        <dbReference type="SAM" id="MobiDB-lite"/>
    </source>
</evidence>
<feature type="domain" description="PWWP" evidence="2">
    <location>
        <begin position="7"/>
        <end position="111"/>
    </location>
</feature>
<dbReference type="AlphaFoldDB" id="A7TPT6"/>
<name>A7TPT6_VANPO</name>
<organism evidence="4">
    <name type="scientific">Vanderwaltozyma polyspora (strain ATCC 22028 / DSM 70294 / BCRC 21397 / CBS 2163 / NBRC 10782 / NRRL Y-8283 / UCD 57-17)</name>
    <name type="common">Kluyveromyces polysporus</name>
    <dbReference type="NCBI Taxonomy" id="436907"/>
    <lineage>
        <taxon>Eukaryota</taxon>
        <taxon>Fungi</taxon>
        <taxon>Dikarya</taxon>
        <taxon>Ascomycota</taxon>
        <taxon>Saccharomycotina</taxon>
        <taxon>Saccharomycetes</taxon>
        <taxon>Saccharomycetales</taxon>
        <taxon>Saccharomycetaceae</taxon>
        <taxon>Vanderwaltozyma</taxon>
    </lineage>
</organism>
<dbReference type="Gene3D" id="2.30.30.140">
    <property type="match status" value="1"/>
</dbReference>
<dbReference type="RefSeq" id="XP_001643595.1">
    <property type="nucleotide sequence ID" value="XM_001643545.1"/>
</dbReference>
<accession>A7TPT6</accession>
<keyword evidence="4" id="KW-1185">Reference proteome</keyword>
<dbReference type="OMA" id="WPAMIIP"/>
<protein>
    <recommendedName>
        <fullName evidence="2">PWWP domain-containing protein</fullName>
    </recommendedName>
</protein>
<feature type="compositionally biased region" description="Acidic residues" evidence="1">
    <location>
        <begin position="178"/>
        <end position="188"/>
    </location>
</feature>
<dbReference type="GeneID" id="5543829"/>
<evidence type="ECO:0000313" key="3">
    <source>
        <dbReference type="EMBL" id="EDO15737.1"/>
    </source>
</evidence>
<feature type="region of interest" description="Disordered" evidence="1">
    <location>
        <begin position="44"/>
        <end position="75"/>
    </location>
</feature>
<dbReference type="PANTHER" id="PTHR12550:SF70">
    <property type="entry name" value="JIL-1 ANCHORING AND STABILIZING PROTEIN, ISOFORM A"/>
    <property type="match status" value="1"/>
</dbReference>
<dbReference type="HOGENOM" id="CLU_031574_0_0_1"/>
<dbReference type="GO" id="GO:0036437">
    <property type="term" value="C:Isw1b complex"/>
    <property type="evidence" value="ECO:0007669"/>
    <property type="project" value="EnsemblFungi"/>
</dbReference>
<dbReference type="eggNOG" id="ENOG502QTTV">
    <property type="taxonomic scope" value="Eukaryota"/>
</dbReference>
<dbReference type="GO" id="GO:0016887">
    <property type="term" value="F:ATP hydrolysis activity"/>
    <property type="evidence" value="ECO:0007669"/>
    <property type="project" value="EnsemblFungi"/>
</dbReference>
<feature type="compositionally biased region" description="Basic and acidic residues" evidence="1">
    <location>
        <begin position="211"/>
        <end position="223"/>
    </location>
</feature>
<dbReference type="GO" id="GO:0007062">
    <property type="term" value="P:sister chromatid cohesion"/>
    <property type="evidence" value="ECO:0007669"/>
    <property type="project" value="EnsemblFungi"/>
</dbReference>
<dbReference type="EMBL" id="DS480447">
    <property type="protein sequence ID" value="EDO15737.1"/>
    <property type="molecule type" value="Genomic_DNA"/>
</dbReference>
<dbReference type="InterPro" id="IPR035503">
    <property type="entry name" value="IOC4-like_PWWP"/>
</dbReference>
<feature type="compositionally biased region" description="Basic residues" evidence="1">
    <location>
        <begin position="224"/>
        <end position="236"/>
    </location>
</feature>
<dbReference type="PANTHER" id="PTHR12550">
    <property type="entry name" value="HEPATOMA-DERIVED GROWTH FACTOR-RELATED"/>
    <property type="match status" value="1"/>
</dbReference>
<dbReference type="CDD" id="cd05840">
    <property type="entry name" value="PWWP_ScIOC4-like"/>
    <property type="match status" value="1"/>
</dbReference>
<gene>
    <name evidence="3" type="ORF">Kpol_1073p25</name>
</gene>
<dbReference type="SUPFAM" id="SSF63748">
    <property type="entry name" value="Tudor/PWWP/MBT"/>
    <property type="match status" value="1"/>
</dbReference>
<dbReference type="GO" id="GO:0003677">
    <property type="term" value="F:DNA binding"/>
    <property type="evidence" value="ECO:0007669"/>
    <property type="project" value="EnsemblFungi"/>
</dbReference>